<evidence type="ECO:0000256" key="6">
    <source>
        <dbReference type="ARBA" id="ARBA00047942"/>
    </source>
</evidence>
<gene>
    <name evidence="9" type="primary">dpnM</name>
    <name evidence="9" type="ORF">Pla52o_16260</name>
</gene>
<keyword evidence="3 8" id="KW-0489">Methyltransferase</keyword>
<protein>
    <recommendedName>
        <fullName evidence="2 8">Site-specific DNA-methyltransferase (adenine-specific)</fullName>
        <ecNumber evidence="2 8">2.1.1.72</ecNumber>
    </recommendedName>
</protein>
<evidence type="ECO:0000256" key="2">
    <source>
        <dbReference type="ARBA" id="ARBA00011900"/>
    </source>
</evidence>
<accession>A0A5C6CNZ2</accession>
<dbReference type="GO" id="GO:0006298">
    <property type="term" value="P:mismatch repair"/>
    <property type="evidence" value="ECO:0007669"/>
    <property type="project" value="TreeGrafter"/>
</dbReference>
<feature type="binding site" evidence="7">
    <location>
        <position position="183"/>
    </location>
    <ligand>
        <name>S-adenosyl-L-methionine</name>
        <dbReference type="ChEBI" id="CHEBI:59789"/>
    </ligand>
</feature>
<dbReference type="InterPro" id="IPR012263">
    <property type="entry name" value="M_m6A_EcoRV"/>
</dbReference>
<keyword evidence="10" id="KW-1185">Reference proteome</keyword>
<dbReference type="InterPro" id="IPR002052">
    <property type="entry name" value="DNA_methylase_N6_adenine_CS"/>
</dbReference>
<evidence type="ECO:0000313" key="9">
    <source>
        <dbReference type="EMBL" id="TWU25327.1"/>
    </source>
</evidence>
<evidence type="ECO:0000256" key="5">
    <source>
        <dbReference type="ARBA" id="ARBA00022691"/>
    </source>
</evidence>
<dbReference type="GO" id="GO:0043565">
    <property type="term" value="F:sequence-specific DNA binding"/>
    <property type="evidence" value="ECO:0007669"/>
    <property type="project" value="TreeGrafter"/>
</dbReference>
<comment type="similarity">
    <text evidence="1 8">Belongs to the N(4)/N(6)-methyltransferase family.</text>
</comment>
<evidence type="ECO:0000256" key="1">
    <source>
        <dbReference type="ARBA" id="ARBA00006594"/>
    </source>
</evidence>
<comment type="caution">
    <text evidence="9">The sequence shown here is derived from an EMBL/GenBank/DDBJ whole genome shotgun (WGS) entry which is preliminary data.</text>
</comment>
<feature type="binding site" evidence="7">
    <location>
        <position position="15"/>
    </location>
    <ligand>
        <name>S-adenosyl-L-methionine</name>
        <dbReference type="ChEBI" id="CHEBI:59789"/>
    </ligand>
</feature>
<feature type="binding site" evidence="7">
    <location>
        <position position="19"/>
    </location>
    <ligand>
        <name>S-adenosyl-L-methionine</name>
        <dbReference type="ChEBI" id="CHEBI:59789"/>
    </ligand>
</feature>
<dbReference type="AlphaFoldDB" id="A0A5C6CNZ2"/>
<evidence type="ECO:0000256" key="8">
    <source>
        <dbReference type="RuleBase" id="RU361257"/>
    </source>
</evidence>
<keyword evidence="4 8" id="KW-0808">Transferase</keyword>
<dbReference type="Gene3D" id="1.10.1020.10">
    <property type="entry name" value="Adenine-specific Methyltransferase, Domain 2"/>
    <property type="match status" value="1"/>
</dbReference>
<dbReference type="PANTHER" id="PTHR30481:SF3">
    <property type="entry name" value="DNA ADENINE METHYLASE"/>
    <property type="match status" value="1"/>
</dbReference>
<dbReference type="PRINTS" id="PR00505">
    <property type="entry name" value="D12N6MTFRASE"/>
</dbReference>
<dbReference type="SUPFAM" id="SSF53335">
    <property type="entry name" value="S-adenosyl-L-methionine-dependent methyltransferases"/>
    <property type="match status" value="1"/>
</dbReference>
<dbReference type="NCBIfam" id="TIGR00571">
    <property type="entry name" value="dam"/>
    <property type="match status" value="1"/>
</dbReference>
<dbReference type="GO" id="GO:1904047">
    <property type="term" value="F:S-adenosyl-L-methionine binding"/>
    <property type="evidence" value="ECO:0007669"/>
    <property type="project" value="TreeGrafter"/>
</dbReference>
<evidence type="ECO:0000313" key="10">
    <source>
        <dbReference type="Proteomes" id="UP000316304"/>
    </source>
</evidence>
<dbReference type="EC" id="2.1.1.72" evidence="2 8"/>
<name>A0A5C6CNZ2_9BACT</name>
<dbReference type="OrthoDB" id="9805629at2"/>
<evidence type="ECO:0000256" key="3">
    <source>
        <dbReference type="ARBA" id="ARBA00022603"/>
    </source>
</evidence>
<evidence type="ECO:0000256" key="4">
    <source>
        <dbReference type="ARBA" id="ARBA00022679"/>
    </source>
</evidence>
<organism evidence="9 10">
    <name type="scientific">Novipirellula galeiformis</name>
    <dbReference type="NCBI Taxonomy" id="2528004"/>
    <lineage>
        <taxon>Bacteria</taxon>
        <taxon>Pseudomonadati</taxon>
        <taxon>Planctomycetota</taxon>
        <taxon>Planctomycetia</taxon>
        <taxon>Pirellulales</taxon>
        <taxon>Pirellulaceae</taxon>
        <taxon>Novipirellula</taxon>
    </lineage>
</organism>
<reference evidence="9 10" key="1">
    <citation type="submission" date="2019-02" db="EMBL/GenBank/DDBJ databases">
        <title>Deep-cultivation of Planctomycetes and their phenomic and genomic characterization uncovers novel biology.</title>
        <authorList>
            <person name="Wiegand S."/>
            <person name="Jogler M."/>
            <person name="Boedeker C."/>
            <person name="Pinto D."/>
            <person name="Vollmers J."/>
            <person name="Rivas-Marin E."/>
            <person name="Kohn T."/>
            <person name="Peeters S.H."/>
            <person name="Heuer A."/>
            <person name="Rast P."/>
            <person name="Oberbeckmann S."/>
            <person name="Bunk B."/>
            <person name="Jeske O."/>
            <person name="Meyerdierks A."/>
            <person name="Storesund J.E."/>
            <person name="Kallscheuer N."/>
            <person name="Luecker S."/>
            <person name="Lage O.M."/>
            <person name="Pohl T."/>
            <person name="Merkel B.J."/>
            <person name="Hornburger P."/>
            <person name="Mueller R.-W."/>
            <person name="Bruemmer F."/>
            <person name="Labrenz M."/>
            <person name="Spormann A.M."/>
            <person name="Op Den Camp H."/>
            <person name="Overmann J."/>
            <person name="Amann R."/>
            <person name="Jetten M.S.M."/>
            <person name="Mascher T."/>
            <person name="Medema M.H."/>
            <person name="Devos D.P."/>
            <person name="Kaster A.-K."/>
            <person name="Ovreas L."/>
            <person name="Rohde M."/>
            <person name="Galperin M.Y."/>
            <person name="Jogler C."/>
        </authorList>
    </citation>
    <scope>NUCLEOTIDE SEQUENCE [LARGE SCALE GENOMIC DNA]</scope>
    <source>
        <strain evidence="9 10">Pla52o</strain>
    </source>
</reference>
<dbReference type="EMBL" id="SJPT01000002">
    <property type="protein sequence ID" value="TWU25327.1"/>
    <property type="molecule type" value="Genomic_DNA"/>
</dbReference>
<dbReference type="Proteomes" id="UP000316304">
    <property type="component" value="Unassembled WGS sequence"/>
</dbReference>
<dbReference type="Gene3D" id="3.40.50.150">
    <property type="entry name" value="Vaccinia Virus protein VP39"/>
    <property type="match status" value="1"/>
</dbReference>
<proteinExistence type="inferred from homology"/>
<sequence length="273" mass="31678">MIESKEHRIRPFIKWAGGKRWMIDHHSDLFDVDFDRLVEPFLGSGAVFFGLAPKRALLADSNPQLIETYMALRDDWKSVRRNLIRHQQNHCTDYYYRMRSFTGRTPATRAARFIYLNRTCWNGLYRVNQKGHFNVPIGTRDTVLFDSDDFESVSRRLSGVKIATANYSETMKKTRKGDFVFVDPPYTVKHNTNGFIKYNESLFSWEDQEKLRDAVSEAVCRGAKVLVTNAYHKSVLKLYRNMGTIRRLSRMSSIAGASKSRGQFDEMVVQCFG</sequence>
<dbReference type="PROSITE" id="PS00092">
    <property type="entry name" value="N6_MTASE"/>
    <property type="match status" value="1"/>
</dbReference>
<dbReference type="GO" id="GO:0032259">
    <property type="term" value="P:methylation"/>
    <property type="evidence" value="ECO:0007669"/>
    <property type="project" value="UniProtKB-KW"/>
</dbReference>
<feature type="binding site" evidence="7">
    <location>
        <position position="60"/>
    </location>
    <ligand>
        <name>S-adenosyl-L-methionine</name>
        <dbReference type="ChEBI" id="CHEBI:59789"/>
    </ligand>
</feature>
<dbReference type="PANTHER" id="PTHR30481">
    <property type="entry name" value="DNA ADENINE METHYLASE"/>
    <property type="match status" value="1"/>
</dbReference>
<dbReference type="GO" id="GO:0009307">
    <property type="term" value="P:DNA restriction-modification system"/>
    <property type="evidence" value="ECO:0007669"/>
    <property type="project" value="InterPro"/>
</dbReference>
<dbReference type="RefSeq" id="WP_146593969.1">
    <property type="nucleotide sequence ID" value="NZ_SJPT01000002.1"/>
</dbReference>
<evidence type="ECO:0000256" key="7">
    <source>
        <dbReference type="PIRSR" id="PIRSR000398-1"/>
    </source>
</evidence>
<dbReference type="PIRSF" id="PIRSF000398">
    <property type="entry name" value="M_m6A_EcoRV"/>
    <property type="match status" value="1"/>
</dbReference>
<dbReference type="Pfam" id="PF02086">
    <property type="entry name" value="MethyltransfD12"/>
    <property type="match status" value="1"/>
</dbReference>
<dbReference type="InterPro" id="IPR029063">
    <property type="entry name" value="SAM-dependent_MTases_sf"/>
</dbReference>
<comment type="catalytic activity">
    <reaction evidence="6 8">
        <text>a 2'-deoxyadenosine in DNA + S-adenosyl-L-methionine = an N(6)-methyl-2'-deoxyadenosine in DNA + S-adenosyl-L-homocysteine + H(+)</text>
        <dbReference type="Rhea" id="RHEA:15197"/>
        <dbReference type="Rhea" id="RHEA-COMP:12418"/>
        <dbReference type="Rhea" id="RHEA-COMP:12419"/>
        <dbReference type="ChEBI" id="CHEBI:15378"/>
        <dbReference type="ChEBI" id="CHEBI:57856"/>
        <dbReference type="ChEBI" id="CHEBI:59789"/>
        <dbReference type="ChEBI" id="CHEBI:90615"/>
        <dbReference type="ChEBI" id="CHEBI:90616"/>
        <dbReference type="EC" id="2.1.1.72"/>
    </reaction>
</comment>
<dbReference type="GO" id="GO:0009007">
    <property type="term" value="F:site-specific DNA-methyltransferase (adenine-specific) activity"/>
    <property type="evidence" value="ECO:0007669"/>
    <property type="project" value="UniProtKB-UniRule"/>
</dbReference>
<dbReference type="InterPro" id="IPR023095">
    <property type="entry name" value="Ade_MeTrfase_dom_2"/>
</dbReference>
<dbReference type="InterPro" id="IPR012327">
    <property type="entry name" value="MeTrfase_D12"/>
</dbReference>
<keyword evidence="5 8" id="KW-0949">S-adenosyl-L-methionine</keyword>